<dbReference type="Gene3D" id="3.90.79.10">
    <property type="entry name" value="Nucleoside Triphosphate Pyrophosphohydrolase"/>
    <property type="match status" value="1"/>
</dbReference>
<dbReference type="GO" id="GO:0003824">
    <property type="term" value="F:catalytic activity"/>
    <property type="evidence" value="ECO:0007669"/>
    <property type="project" value="UniProtKB-ARBA"/>
</dbReference>
<dbReference type="KEGG" id="swf:E3E12_00820"/>
<organism evidence="2 3">
    <name type="scientific">Formicincola oecophyllae</name>
    <dbReference type="NCBI Taxonomy" id="2558361"/>
    <lineage>
        <taxon>Bacteria</taxon>
        <taxon>Pseudomonadati</taxon>
        <taxon>Pseudomonadota</taxon>
        <taxon>Alphaproteobacteria</taxon>
        <taxon>Acetobacterales</taxon>
        <taxon>Acetobacteraceae</taxon>
        <taxon>Formicincola</taxon>
    </lineage>
</organism>
<dbReference type="CDD" id="cd03676">
    <property type="entry name" value="NUDIX_Tnr3_like"/>
    <property type="match status" value="1"/>
</dbReference>
<dbReference type="InterPro" id="IPR015797">
    <property type="entry name" value="NUDIX_hydrolase-like_dom_sf"/>
</dbReference>
<keyword evidence="3" id="KW-1185">Reference proteome</keyword>
<dbReference type="PROSITE" id="PS51462">
    <property type="entry name" value="NUDIX"/>
    <property type="match status" value="1"/>
</dbReference>
<evidence type="ECO:0000313" key="3">
    <source>
        <dbReference type="Proteomes" id="UP000318709"/>
    </source>
</evidence>
<dbReference type="SUPFAM" id="SSF55811">
    <property type="entry name" value="Nudix"/>
    <property type="match status" value="1"/>
</dbReference>
<evidence type="ECO:0000313" key="2">
    <source>
        <dbReference type="EMBL" id="QDH12981.1"/>
    </source>
</evidence>
<dbReference type="EMBL" id="CP038231">
    <property type="protein sequence ID" value="QDH12981.1"/>
    <property type="molecule type" value="Genomic_DNA"/>
</dbReference>
<feature type="domain" description="Nudix hydrolase" evidence="1">
    <location>
        <begin position="132"/>
        <end position="275"/>
    </location>
</feature>
<dbReference type="Proteomes" id="UP000318709">
    <property type="component" value="Chromosome"/>
</dbReference>
<gene>
    <name evidence="2" type="ORF">E3E12_00820</name>
</gene>
<dbReference type="InterPro" id="IPR000086">
    <property type="entry name" value="NUDIX_hydrolase_dom"/>
</dbReference>
<name>A0A4Y6U9D1_9PROT</name>
<accession>A0A4Y6U9D1</accession>
<dbReference type="AlphaFoldDB" id="A0A4Y6U9D1"/>
<evidence type="ECO:0000259" key="1">
    <source>
        <dbReference type="PROSITE" id="PS51462"/>
    </source>
</evidence>
<protein>
    <submittedName>
        <fullName evidence="2">NUDIX domain-containing protein</fullName>
    </submittedName>
</protein>
<sequence length="312" mass="33736">MTDLSTLGPVAEEIRPFWRHIERVHYTPPGLAPRRPLYIGSMTADARIGSLDGRLEEHLKNCLPPNAIKAGGAVVLAEGMGLAEGAQALRDLCMALLDVEAGPRFGEWFDVFNEAGNLCGEVERGLVPLLGTRARGAHLNGLVKGPGGMQLWVGTRSRTKRLDPGLLDHLAAGGVGAGFSPLQTMVKEAGEEAGLPPELARQVRPSAVLHYQLNRPEGLRRDEIHCYDLVLPGDFIPQPVDHEVERFELMPLSEVFDRVRDTDDFKFNVNLVLIDLFIRQGLFSAEGGEALRAALAGMAPGTETKQASGGPS</sequence>
<reference evidence="2 3" key="1">
    <citation type="submission" date="2019-03" db="EMBL/GenBank/DDBJ databases">
        <title>The complete genome sequence of Swingsia_sp. F3b2 LMG30590(T).</title>
        <authorList>
            <person name="Chua K.-O."/>
            <person name="Chan K.-G."/>
            <person name="See-Too W.-S."/>
        </authorList>
    </citation>
    <scope>NUCLEOTIDE SEQUENCE [LARGE SCALE GENOMIC DNA]</scope>
    <source>
        <strain evidence="2 3">F3b2</strain>
    </source>
</reference>
<dbReference type="Pfam" id="PF00293">
    <property type="entry name" value="NUDIX"/>
    <property type="match status" value="1"/>
</dbReference>
<dbReference type="RefSeq" id="WP_141442623.1">
    <property type="nucleotide sequence ID" value="NZ_CP038231.1"/>
</dbReference>
<dbReference type="OrthoDB" id="8438812at2"/>
<proteinExistence type="predicted"/>